<dbReference type="GO" id="GO:0003677">
    <property type="term" value="F:DNA binding"/>
    <property type="evidence" value="ECO:0007669"/>
    <property type="project" value="InterPro"/>
</dbReference>
<name>A0A8X6WIB2_TRICX</name>
<evidence type="ECO:0000313" key="2">
    <source>
        <dbReference type="EMBL" id="GFY34844.1"/>
    </source>
</evidence>
<sequence length="111" mass="12964">MVSRVYQEYMEGKQTNKKTSNRESCKGQLALTVRAERRFRRIVRSKRSQTFAQITTQLNGGANLSVSKWTVQRSLNRMDFGGIRATRVLLLNARHRAARLAWAREHTDWRV</sequence>
<reference evidence="2" key="1">
    <citation type="submission" date="2020-08" db="EMBL/GenBank/DDBJ databases">
        <title>Multicomponent nature underlies the extraordinary mechanical properties of spider dragline silk.</title>
        <authorList>
            <person name="Kono N."/>
            <person name="Nakamura H."/>
            <person name="Mori M."/>
            <person name="Yoshida Y."/>
            <person name="Ohtoshi R."/>
            <person name="Malay A.D."/>
            <person name="Moran D.A.P."/>
            <person name="Tomita M."/>
            <person name="Numata K."/>
            <person name="Arakawa K."/>
        </authorList>
    </citation>
    <scope>NUCLEOTIDE SEQUENCE</scope>
</reference>
<feature type="domain" description="Transposase Tc1-like" evidence="1">
    <location>
        <begin position="37"/>
        <end position="108"/>
    </location>
</feature>
<organism evidence="2 3">
    <name type="scientific">Trichonephila clavipes</name>
    <name type="common">Golden silk orbweaver</name>
    <name type="synonym">Nephila clavipes</name>
    <dbReference type="NCBI Taxonomy" id="2585209"/>
    <lineage>
        <taxon>Eukaryota</taxon>
        <taxon>Metazoa</taxon>
        <taxon>Ecdysozoa</taxon>
        <taxon>Arthropoda</taxon>
        <taxon>Chelicerata</taxon>
        <taxon>Arachnida</taxon>
        <taxon>Araneae</taxon>
        <taxon>Araneomorphae</taxon>
        <taxon>Entelegynae</taxon>
        <taxon>Araneoidea</taxon>
        <taxon>Nephilidae</taxon>
        <taxon>Trichonephila</taxon>
    </lineage>
</organism>
<evidence type="ECO:0000259" key="1">
    <source>
        <dbReference type="Pfam" id="PF01498"/>
    </source>
</evidence>
<evidence type="ECO:0000313" key="3">
    <source>
        <dbReference type="Proteomes" id="UP000887159"/>
    </source>
</evidence>
<dbReference type="Pfam" id="PF01498">
    <property type="entry name" value="HTH_Tnp_Tc3_2"/>
    <property type="match status" value="1"/>
</dbReference>
<dbReference type="GO" id="GO:0015074">
    <property type="term" value="P:DNA integration"/>
    <property type="evidence" value="ECO:0007669"/>
    <property type="project" value="InterPro"/>
</dbReference>
<accession>A0A8X6WIB2</accession>
<dbReference type="InterPro" id="IPR002492">
    <property type="entry name" value="Transposase_Tc1-like"/>
</dbReference>
<comment type="caution">
    <text evidence="2">The sequence shown here is derived from an EMBL/GenBank/DDBJ whole genome shotgun (WGS) entry which is preliminary data.</text>
</comment>
<protein>
    <submittedName>
        <fullName evidence="2">HTH_Tnp_Tc3_2 domain-containing protein</fullName>
    </submittedName>
</protein>
<dbReference type="Proteomes" id="UP000887159">
    <property type="component" value="Unassembled WGS sequence"/>
</dbReference>
<dbReference type="AlphaFoldDB" id="A0A8X6WIB2"/>
<gene>
    <name evidence="2" type="primary">AVEN_45126_1</name>
    <name evidence="2" type="ORF">TNCV_845341</name>
</gene>
<keyword evidence="3" id="KW-1185">Reference proteome</keyword>
<proteinExistence type="predicted"/>
<dbReference type="EMBL" id="BMAU01021428">
    <property type="protein sequence ID" value="GFY34844.1"/>
    <property type="molecule type" value="Genomic_DNA"/>
</dbReference>
<dbReference type="GO" id="GO:0006313">
    <property type="term" value="P:DNA transposition"/>
    <property type="evidence" value="ECO:0007669"/>
    <property type="project" value="InterPro"/>
</dbReference>